<dbReference type="InterPro" id="IPR023214">
    <property type="entry name" value="HAD_sf"/>
</dbReference>
<organism evidence="2">
    <name type="scientific">Phaffia rhodozyma</name>
    <name type="common">Yeast</name>
    <name type="synonym">Xanthophyllomyces dendrorhous</name>
    <dbReference type="NCBI Taxonomy" id="264483"/>
    <lineage>
        <taxon>Eukaryota</taxon>
        <taxon>Fungi</taxon>
        <taxon>Dikarya</taxon>
        <taxon>Basidiomycota</taxon>
        <taxon>Agaricomycotina</taxon>
        <taxon>Tremellomycetes</taxon>
        <taxon>Cystofilobasidiales</taxon>
        <taxon>Mrakiaceae</taxon>
        <taxon>Phaffia</taxon>
    </lineage>
</organism>
<feature type="compositionally biased region" description="Polar residues" evidence="1">
    <location>
        <begin position="259"/>
        <end position="268"/>
    </location>
</feature>
<sequence>MSETITISPKACLFDMDGTLIDSSPAVVVAWETMKETYPFLDLDHILKSAHGYRTVDALRKWCLIDDQELLAKEVVRFEVAILEAAKARSASGADGIVSLPGVKDLLRQIGEGAEEARDGFEGWAICTSSTHFYASQAIPTAGLPMPKIFITAESVTKGKPAPDPYLLGAKRNNAEPNQCVVFEDAPTGIRSGKAAGCVVLATCTSHTRESLEKEHPDFLVEDLSHVQAKWVDGELHLTIEQPTDRASPAPTPLATPSVSRSGSQENLSEFAKAAKTGRTPVGTPAADIKGALRGMSGF</sequence>
<dbReference type="InterPro" id="IPR036412">
    <property type="entry name" value="HAD-like_sf"/>
</dbReference>
<feature type="region of interest" description="Disordered" evidence="1">
    <location>
        <begin position="241"/>
        <end position="269"/>
    </location>
</feature>
<dbReference type="SFLD" id="SFLDG01129">
    <property type="entry name" value="C1.5:_HAD__Beta-PGM__Phosphata"/>
    <property type="match status" value="1"/>
</dbReference>
<dbReference type="InterPro" id="IPR051806">
    <property type="entry name" value="HAD-like_SPP"/>
</dbReference>
<dbReference type="Gene3D" id="3.40.50.1000">
    <property type="entry name" value="HAD superfamily/HAD-like"/>
    <property type="match status" value="1"/>
</dbReference>
<reference evidence="2" key="1">
    <citation type="submission" date="2014-08" db="EMBL/GenBank/DDBJ databases">
        <authorList>
            <person name="Sharma Rahul"/>
            <person name="Thines Marco"/>
        </authorList>
    </citation>
    <scope>NUCLEOTIDE SEQUENCE</scope>
</reference>
<accession>A0A0F7SPR5</accession>
<dbReference type="PANTHER" id="PTHR43481:SF4">
    <property type="entry name" value="GLYCEROL-1-PHOSPHATE PHOSPHOHYDROLASE 1-RELATED"/>
    <property type="match status" value="1"/>
</dbReference>
<evidence type="ECO:0000256" key="1">
    <source>
        <dbReference type="SAM" id="MobiDB-lite"/>
    </source>
</evidence>
<dbReference type="InterPro" id="IPR023198">
    <property type="entry name" value="PGP-like_dom2"/>
</dbReference>
<evidence type="ECO:0000313" key="2">
    <source>
        <dbReference type="EMBL" id="CED82649.1"/>
    </source>
</evidence>
<dbReference type="InterPro" id="IPR006439">
    <property type="entry name" value="HAD-SF_hydro_IA"/>
</dbReference>
<dbReference type="NCBIfam" id="TIGR01509">
    <property type="entry name" value="HAD-SF-IA-v3"/>
    <property type="match status" value="1"/>
</dbReference>
<dbReference type="SFLD" id="SFLDS00003">
    <property type="entry name" value="Haloacid_Dehalogenase"/>
    <property type="match status" value="1"/>
</dbReference>
<dbReference type="SUPFAM" id="SSF56784">
    <property type="entry name" value="HAD-like"/>
    <property type="match status" value="1"/>
</dbReference>
<protein>
    <submittedName>
        <fullName evidence="2">Phosphatase</fullName>
    </submittedName>
</protein>
<dbReference type="GO" id="GO:0050308">
    <property type="term" value="F:sugar-phosphatase activity"/>
    <property type="evidence" value="ECO:0007669"/>
    <property type="project" value="TreeGrafter"/>
</dbReference>
<name>A0A0F7SPR5_PHARH</name>
<dbReference type="AlphaFoldDB" id="A0A0F7SPR5"/>
<feature type="compositionally biased region" description="Low complexity" evidence="1">
    <location>
        <begin position="247"/>
        <end position="258"/>
    </location>
</feature>
<dbReference type="Pfam" id="PF00702">
    <property type="entry name" value="Hydrolase"/>
    <property type="match status" value="1"/>
</dbReference>
<dbReference type="EMBL" id="LN483124">
    <property type="protein sequence ID" value="CED82649.1"/>
    <property type="molecule type" value="Genomic_DNA"/>
</dbReference>
<proteinExistence type="predicted"/>
<dbReference type="PANTHER" id="PTHR43481">
    <property type="entry name" value="FRUCTOSE-1-PHOSPHATE PHOSPHATASE"/>
    <property type="match status" value="1"/>
</dbReference>
<dbReference type="Gene3D" id="1.10.150.240">
    <property type="entry name" value="Putative phosphatase, domain 2"/>
    <property type="match status" value="1"/>
</dbReference>